<proteinExistence type="predicted"/>
<evidence type="ECO:0000313" key="2">
    <source>
        <dbReference type="EMBL" id="CAL1604097.1"/>
    </source>
</evidence>
<protein>
    <submittedName>
        <fullName evidence="2">Uncharacterized protein</fullName>
    </submittedName>
</protein>
<keyword evidence="3" id="KW-1185">Reference proteome</keyword>
<name>A0AAV2LP66_KNICA</name>
<accession>A0AAV2LP66</accession>
<evidence type="ECO:0000313" key="3">
    <source>
        <dbReference type="Proteomes" id="UP001497482"/>
    </source>
</evidence>
<gene>
    <name evidence="2" type="ORF">KC01_LOCUS31670</name>
</gene>
<evidence type="ECO:0000256" key="1">
    <source>
        <dbReference type="SAM" id="MobiDB-lite"/>
    </source>
</evidence>
<dbReference type="AlphaFoldDB" id="A0AAV2LP66"/>
<dbReference type="Proteomes" id="UP001497482">
    <property type="component" value="Chromosome 4"/>
</dbReference>
<feature type="region of interest" description="Disordered" evidence="1">
    <location>
        <begin position="195"/>
        <end position="221"/>
    </location>
</feature>
<feature type="region of interest" description="Disordered" evidence="1">
    <location>
        <begin position="1"/>
        <end position="21"/>
    </location>
</feature>
<sequence length="221" mass="24106">MEKVEEQRQGGGTAQAQGLGQQKKNVFIKERIKKQTSLQKAPLDLLETIPKTASARCARLPRTRMDPQAGLGAASLRCSYAGLPLHFSRVTLSFCTKSVPQTCFLTPTAPHYTRTSRGKSVHLSEIVFLCDQLRGADGWLLPSSYLAFTKRTTADVNTGYTRAPCASRVDGAAQPGAMGAPSYVQAVTTGIKQRLSEHRAAPADERRTRAPETLDRIEMDS</sequence>
<organism evidence="2 3">
    <name type="scientific">Knipowitschia caucasica</name>
    <name type="common">Caucasian dwarf goby</name>
    <name type="synonym">Pomatoschistus caucasicus</name>
    <dbReference type="NCBI Taxonomy" id="637954"/>
    <lineage>
        <taxon>Eukaryota</taxon>
        <taxon>Metazoa</taxon>
        <taxon>Chordata</taxon>
        <taxon>Craniata</taxon>
        <taxon>Vertebrata</taxon>
        <taxon>Euteleostomi</taxon>
        <taxon>Actinopterygii</taxon>
        <taxon>Neopterygii</taxon>
        <taxon>Teleostei</taxon>
        <taxon>Neoteleostei</taxon>
        <taxon>Acanthomorphata</taxon>
        <taxon>Gobiaria</taxon>
        <taxon>Gobiiformes</taxon>
        <taxon>Gobioidei</taxon>
        <taxon>Gobiidae</taxon>
        <taxon>Gobiinae</taxon>
        <taxon>Knipowitschia</taxon>
    </lineage>
</organism>
<dbReference type="EMBL" id="OZ035826">
    <property type="protein sequence ID" value="CAL1604097.1"/>
    <property type="molecule type" value="Genomic_DNA"/>
</dbReference>
<reference evidence="2 3" key="1">
    <citation type="submission" date="2024-04" db="EMBL/GenBank/DDBJ databases">
        <authorList>
            <person name="Waldvogel A.-M."/>
            <person name="Schoenle A."/>
        </authorList>
    </citation>
    <scope>NUCLEOTIDE SEQUENCE [LARGE SCALE GENOMIC DNA]</scope>
</reference>